<dbReference type="EMBL" id="CM007384">
    <property type="protein sequence ID" value="ONK72005.1"/>
    <property type="molecule type" value="Genomic_DNA"/>
</dbReference>
<proteinExistence type="predicted"/>
<sequence>MHWIKLTEKLREQLQGNKFLIVFDDMSAIKHGAVYNLHCPRLMMKEVGRPFPDHTCPKELVNSSRKIVEKRDGLPLAVMPITSVLAAKPRKDVREWENTLNHLSSELENNPNLEEMRKIFDLSYNDLRYPIRHCFLYLKAVIPEDTECLVCASENVLRLSEIALDVSEIGFHALEIGLHVSEFAINASDFVLYVSDVWNSGSPSP</sequence>
<dbReference type="InterPro" id="IPR027417">
    <property type="entry name" value="P-loop_NTPase"/>
</dbReference>
<dbReference type="SUPFAM" id="SSF52540">
    <property type="entry name" value="P-loop containing nucleoside triphosphate hydrolases"/>
    <property type="match status" value="1"/>
</dbReference>
<accession>A0A5P1F0W9</accession>
<protein>
    <submittedName>
        <fullName evidence="1">Uncharacterized protein</fullName>
    </submittedName>
</protein>
<dbReference type="Proteomes" id="UP000243459">
    <property type="component" value="Chromosome 4"/>
</dbReference>
<dbReference type="AlphaFoldDB" id="A0A5P1F0W9"/>
<dbReference type="Gramene" id="ONK72005">
    <property type="protein sequence ID" value="ONK72005"/>
    <property type="gene ID" value="A4U43_C04F14660"/>
</dbReference>
<dbReference type="PANTHER" id="PTHR23155">
    <property type="entry name" value="DISEASE RESISTANCE PROTEIN RP"/>
    <property type="match status" value="1"/>
</dbReference>
<dbReference type="GO" id="GO:0098542">
    <property type="term" value="P:defense response to other organism"/>
    <property type="evidence" value="ECO:0007669"/>
    <property type="project" value="TreeGrafter"/>
</dbReference>
<gene>
    <name evidence="1" type="ORF">A4U43_C04F14660</name>
</gene>
<dbReference type="GO" id="GO:0043531">
    <property type="term" value="F:ADP binding"/>
    <property type="evidence" value="ECO:0007669"/>
    <property type="project" value="InterPro"/>
</dbReference>
<dbReference type="PANTHER" id="PTHR23155:SF1205">
    <property type="entry name" value="DISEASE RESISTANCE PROTEIN RPM1"/>
    <property type="match status" value="1"/>
</dbReference>
<keyword evidence="2" id="KW-1185">Reference proteome</keyword>
<evidence type="ECO:0000313" key="2">
    <source>
        <dbReference type="Proteomes" id="UP000243459"/>
    </source>
</evidence>
<organism evidence="1 2">
    <name type="scientific">Asparagus officinalis</name>
    <name type="common">Garden asparagus</name>
    <dbReference type="NCBI Taxonomy" id="4686"/>
    <lineage>
        <taxon>Eukaryota</taxon>
        <taxon>Viridiplantae</taxon>
        <taxon>Streptophyta</taxon>
        <taxon>Embryophyta</taxon>
        <taxon>Tracheophyta</taxon>
        <taxon>Spermatophyta</taxon>
        <taxon>Magnoliopsida</taxon>
        <taxon>Liliopsida</taxon>
        <taxon>Asparagales</taxon>
        <taxon>Asparagaceae</taxon>
        <taxon>Asparagoideae</taxon>
        <taxon>Asparagus</taxon>
    </lineage>
</organism>
<dbReference type="InterPro" id="IPR044974">
    <property type="entry name" value="Disease_R_plants"/>
</dbReference>
<evidence type="ECO:0000313" key="1">
    <source>
        <dbReference type="EMBL" id="ONK72005.1"/>
    </source>
</evidence>
<dbReference type="Gene3D" id="1.10.8.430">
    <property type="entry name" value="Helical domain of apoptotic protease-activating factors"/>
    <property type="match status" value="1"/>
</dbReference>
<reference evidence="2" key="1">
    <citation type="journal article" date="2017" name="Nat. Commun.">
        <title>The asparagus genome sheds light on the origin and evolution of a young Y chromosome.</title>
        <authorList>
            <person name="Harkess A."/>
            <person name="Zhou J."/>
            <person name="Xu C."/>
            <person name="Bowers J.E."/>
            <person name="Van der Hulst R."/>
            <person name="Ayyampalayam S."/>
            <person name="Mercati F."/>
            <person name="Riccardi P."/>
            <person name="McKain M.R."/>
            <person name="Kakrana A."/>
            <person name="Tang H."/>
            <person name="Ray J."/>
            <person name="Groenendijk J."/>
            <person name="Arikit S."/>
            <person name="Mathioni S.M."/>
            <person name="Nakano M."/>
            <person name="Shan H."/>
            <person name="Telgmann-Rauber A."/>
            <person name="Kanno A."/>
            <person name="Yue Z."/>
            <person name="Chen H."/>
            <person name="Li W."/>
            <person name="Chen Y."/>
            <person name="Xu X."/>
            <person name="Zhang Y."/>
            <person name="Luo S."/>
            <person name="Chen H."/>
            <person name="Gao J."/>
            <person name="Mao Z."/>
            <person name="Pires J.C."/>
            <person name="Luo M."/>
            <person name="Kudrna D."/>
            <person name="Wing R.A."/>
            <person name="Meyers B.C."/>
            <person name="Yi K."/>
            <person name="Kong H."/>
            <person name="Lavrijsen P."/>
            <person name="Sunseri F."/>
            <person name="Falavigna A."/>
            <person name="Ye Y."/>
            <person name="Leebens-Mack J.H."/>
            <person name="Chen G."/>
        </authorList>
    </citation>
    <scope>NUCLEOTIDE SEQUENCE [LARGE SCALE GENOMIC DNA]</scope>
    <source>
        <strain evidence="2">cv. DH0086</strain>
    </source>
</reference>
<name>A0A5P1F0W9_ASPOF</name>
<dbReference type="InterPro" id="IPR042197">
    <property type="entry name" value="Apaf_helical"/>
</dbReference>